<dbReference type="CDD" id="cd08054">
    <property type="entry name" value="gp6"/>
    <property type="match status" value="1"/>
</dbReference>
<keyword evidence="2" id="KW-1185">Reference proteome</keyword>
<dbReference type="InterPro" id="IPR006450">
    <property type="entry name" value="Phage_HK97_gp6-like"/>
</dbReference>
<evidence type="ECO:0000313" key="2">
    <source>
        <dbReference type="Proteomes" id="UP000236752"/>
    </source>
</evidence>
<name>A0A1H5ZUW8_9RHOB</name>
<gene>
    <name evidence="1" type="ORF">SAMN04488045_2648</name>
</gene>
<dbReference type="Proteomes" id="UP000236752">
    <property type="component" value="Unassembled WGS sequence"/>
</dbReference>
<evidence type="ECO:0008006" key="3">
    <source>
        <dbReference type="Google" id="ProtNLM"/>
    </source>
</evidence>
<sequence length="197" mass="21283">MMLVEETFVPERALPVDALKRHLRLGRGFAEDDVQDEVLASFLRAALAAVEARTGKALIRRAFLLSVREWSAGDVQNLPIAPVASILGLDIVDRFGAVTAIDPVTVQLEADAHFPRLKSVTSALSGIPSGGTAEVRFEAGYSTEFSGLPADLQQAVLLLAAHYYEYRDETALGQGCMPFGVSSLLARFRPMRLGARA</sequence>
<accession>A0A1H5ZUW8</accession>
<dbReference type="InterPro" id="IPR011738">
    <property type="entry name" value="Phage_CHP"/>
</dbReference>
<proteinExistence type="predicted"/>
<dbReference type="OrthoDB" id="8478788at2"/>
<dbReference type="Gene3D" id="1.10.3230.30">
    <property type="entry name" value="Phage gp6-like head-tail connector protein"/>
    <property type="match status" value="1"/>
</dbReference>
<dbReference type="RefSeq" id="WP_103910978.1">
    <property type="nucleotide sequence ID" value="NZ_FNUZ01000004.1"/>
</dbReference>
<organism evidence="1 2">
    <name type="scientific">Thalassococcus halodurans</name>
    <dbReference type="NCBI Taxonomy" id="373675"/>
    <lineage>
        <taxon>Bacteria</taxon>
        <taxon>Pseudomonadati</taxon>
        <taxon>Pseudomonadota</taxon>
        <taxon>Alphaproteobacteria</taxon>
        <taxon>Rhodobacterales</taxon>
        <taxon>Roseobacteraceae</taxon>
        <taxon>Thalassococcus</taxon>
    </lineage>
</organism>
<reference evidence="1 2" key="1">
    <citation type="submission" date="2016-10" db="EMBL/GenBank/DDBJ databases">
        <authorList>
            <person name="de Groot N.N."/>
        </authorList>
    </citation>
    <scope>NUCLEOTIDE SEQUENCE [LARGE SCALE GENOMIC DNA]</scope>
    <source>
        <strain evidence="1 2">DSM 26915</strain>
    </source>
</reference>
<dbReference type="AlphaFoldDB" id="A0A1H5ZUW8"/>
<evidence type="ECO:0000313" key="1">
    <source>
        <dbReference type="EMBL" id="SEG39774.1"/>
    </source>
</evidence>
<dbReference type="NCBIfam" id="TIGR02215">
    <property type="entry name" value="phage_chp_gp8"/>
    <property type="match status" value="1"/>
</dbReference>
<dbReference type="NCBIfam" id="TIGR01560">
    <property type="entry name" value="put_DNA_pack"/>
    <property type="match status" value="1"/>
</dbReference>
<dbReference type="EMBL" id="FNUZ01000004">
    <property type="protein sequence ID" value="SEG39774.1"/>
    <property type="molecule type" value="Genomic_DNA"/>
</dbReference>
<protein>
    <recommendedName>
        <fullName evidence="3">Phage gp6-like head-tail connector protein</fullName>
    </recommendedName>
</protein>